<evidence type="ECO:0000256" key="1">
    <source>
        <dbReference type="ARBA" id="ARBA00001286"/>
    </source>
</evidence>
<evidence type="ECO:0000256" key="3">
    <source>
        <dbReference type="ARBA" id="ARBA00011918"/>
    </source>
</evidence>
<dbReference type="FunFam" id="1.10.10.10:FF:000214">
    <property type="entry name" value="Methylated-DNA--protein-cysteine methyltransferase"/>
    <property type="match status" value="1"/>
</dbReference>
<dbReference type="Gene3D" id="1.10.10.10">
    <property type="entry name" value="Winged helix-like DNA-binding domain superfamily/Winged helix DNA-binding domain"/>
    <property type="match status" value="1"/>
</dbReference>
<evidence type="ECO:0000259" key="9">
    <source>
        <dbReference type="Pfam" id="PF01035"/>
    </source>
</evidence>
<dbReference type="InterPro" id="IPR036217">
    <property type="entry name" value="MethylDNA_cys_MeTrfase_DNAb"/>
</dbReference>
<reference evidence="12 14" key="3">
    <citation type="submission" date="2011-04" db="EMBL/GenBank/DDBJ databases">
        <authorList>
            <person name="Harkins D.M."/>
            <person name="Madupu R."/>
            <person name="Durkin A.S."/>
            <person name="Torralba M."/>
            <person name="Methe B."/>
            <person name="Sutton G.G."/>
            <person name="Nelson K.E."/>
        </authorList>
    </citation>
    <scope>NUCLEOTIDE SEQUENCE [LARGE SCALE GENOMIC DNA]</scope>
    <source>
        <strain evidence="12 14">UPII 199-6</strain>
    </source>
</reference>
<dbReference type="SUPFAM" id="SSF46767">
    <property type="entry name" value="Methylated DNA-protein cysteine methyltransferase, C-terminal domain"/>
    <property type="match status" value="1"/>
</dbReference>
<protein>
    <recommendedName>
        <fullName evidence="3">methylated-DNA--[protein]-cysteine S-methyltransferase</fullName>
        <ecNumber evidence="3">2.1.1.63</ecNumber>
    </recommendedName>
</protein>
<keyword evidence="5 11" id="KW-0808">Transferase</keyword>
<dbReference type="PANTHER" id="PTHR10815:SF5">
    <property type="entry name" value="METHYLATED-DNA--PROTEIN-CYSTEINE METHYLTRANSFERASE"/>
    <property type="match status" value="1"/>
</dbReference>
<comment type="catalytic activity">
    <reaction evidence="8">
        <text>a 6-O-methyl-2'-deoxyguanosine in DNA + L-cysteinyl-[protein] = S-methyl-L-cysteinyl-[protein] + a 2'-deoxyguanosine in DNA</text>
        <dbReference type="Rhea" id="RHEA:24000"/>
        <dbReference type="Rhea" id="RHEA-COMP:10131"/>
        <dbReference type="Rhea" id="RHEA-COMP:10132"/>
        <dbReference type="Rhea" id="RHEA-COMP:11367"/>
        <dbReference type="Rhea" id="RHEA-COMP:11368"/>
        <dbReference type="ChEBI" id="CHEBI:29950"/>
        <dbReference type="ChEBI" id="CHEBI:82612"/>
        <dbReference type="ChEBI" id="CHEBI:85445"/>
        <dbReference type="ChEBI" id="CHEBI:85448"/>
        <dbReference type="EC" id="2.1.1.63"/>
    </reaction>
</comment>
<dbReference type="GO" id="GO:0003908">
    <property type="term" value="F:methylated-DNA-[protein]-cysteine S-methyltransferase activity"/>
    <property type="evidence" value="ECO:0007669"/>
    <property type="project" value="UniProtKB-EC"/>
</dbReference>
<comment type="similarity">
    <text evidence="2">Belongs to the MGMT family.</text>
</comment>
<dbReference type="InterPro" id="IPR036388">
    <property type="entry name" value="WH-like_DNA-bd_sf"/>
</dbReference>
<evidence type="ECO:0000256" key="4">
    <source>
        <dbReference type="ARBA" id="ARBA00022603"/>
    </source>
</evidence>
<proteinExistence type="inferred from homology"/>
<dbReference type="RefSeq" id="WP_007390461.1">
    <property type="nucleotide sequence ID" value="NZ_ADGP01000021.1"/>
</dbReference>
<evidence type="ECO:0000313" key="11">
    <source>
        <dbReference type="EMBL" id="EFD93687.1"/>
    </source>
</evidence>
<dbReference type="NCBIfam" id="TIGR00589">
    <property type="entry name" value="ogt"/>
    <property type="match status" value="1"/>
</dbReference>
<gene>
    <name evidence="11" type="ORF">HMPREF0889_1040</name>
    <name evidence="12" type="ORF">HMPREF1039_0268</name>
</gene>
<evidence type="ECO:0000313" key="14">
    <source>
        <dbReference type="Proteomes" id="UP000004018"/>
    </source>
</evidence>
<evidence type="ECO:0000259" key="10">
    <source>
        <dbReference type="Pfam" id="PF02870"/>
    </source>
</evidence>
<comment type="catalytic activity">
    <reaction evidence="1">
        <text>a 4-O-methyl-thymidine in DNA + L-cysteinyl-[protein] = a thymidine in DNA + S-methyl-L-cysteinyl-[protein]</text>
        <dbReference type="Rhea" id="RHEA:53428"/>
        <dbReference type="Rhea" id="RHEA-COMP:10131"/>
        <dbReference type="Rhea" id="RHEA-COMP:10132"/>
        <dbReference type="Rhea" id="RHEA-COMP:13555"/>
        <dbReference type="Rhea" id="RHEA-COMP:13556"/>
        <dbReference type="ChEBI" id="CHEBI:29950"/>
        <dbReference type="ChEBI" id="CHEBI:82612"/>
        <dbReference type="ChEBI" id="CHEBI:137386"/>
        <dbReference type="ChEBI" id="CHEBI:137387"/>
        <dbReference type="EC" id="2.1.1.63"/>
    </reaction>
</comment>
<dbReference type="InterPro" id="IPR008332">
    <property type="entry name" value="MethylG_MeTrfase_N"/>
</dbReference>
<dbReference type="CDD" id="cd06445">
    <property type="entry name" value="ATase"/>
    <property type="match status" value="1"/>
</dbReference>
<keyword evidence="6" id="KW-0227">DNA damage</keyword>
<name>D3LVN4_9FIRM</name>
<keyword evidence="7" id="KW-0234">DNA repair</keyword>
<dbReference type="Pfam" id="PF01035">
    <property type="entry name" value="DNA_binding_1"/>
    <property type="match status" value="1"/>
</dbReference>
<dbReference type="PANTHER" id="PTHR10815">
    <property type="entry name" value="METHYLATED-DNA--PROTEIN-CYSTEINE METHYLTRANSFERASE"/>
    <property type="match status" value="1"/>
</dbReference>
<keyword evidence="14" id="KW-1185">Reference proteome</keyword>
<dbReference type="Gene3D" id="3.30.160.70">
    <property type="entry name" value="Methylated DNA-protein cysteine methyltransferase domain"/>
    <property type="match status" value="1"/>
</dbReference>
<comment type="caution">
    <text evidence="11">The sequence shown here is derived from an EMBL/GenBank/DDBJ whole genome shotgun (WGS) entry which is preliminary data.</text>
</comment>
<dbReference type="InterPro" id="IPR001497">
    <property type="entry name" value="MethylDNA_cys_MeTrfase_AS"/>
</dbReference>
<keyword evidence="4 11" id="KW-0489">Methyltransferase</keyword>
<dbReference type="SUPFAM" id="SSF53155">
    <property type="entry name" value="Methylated DNA-protein cysteine methyltransferase domain"/>
    <property type="match status" value="1"/>
</dbReference>
<dbReference type="Pfam" id="PF02870">
    <property type="entry name" value="Methyltransf_1N"/>
    <property type="match status" value="1"/>
</dbReference>
<dbReference type="EMBL" id="ADGP01000021">
    <property type="protein sequence ID" value="EFD93687.1"/>
    <property type="molecule type" value="Genomic_DNA"/>
</dbReference>
<dbReference type="eggNOG" id="COG0350">
    <property type="taxonomic scope" value="Bacteria"/>
</dbReference>
<dbReference type="PROSITE" id="PS00374">
    <property type="entry name" value="MGMT"/>
    <property type="match status" value="1"/>
</dbReference>
<dbReference type="STRING" id="699218.HMPREF0889_1040"/>
<dbReference type="InterPro" id="IPR036631">
    <property type="entry name" value="MGMT_N_sf"/>
</dbReference>
<feature type="domain" description="Methylated-DNA-[protein]-cysteine S-methyltransferase DNA binding" evidence="9">
    <location>
        <begin position="81"/>
        <end position="164"/>
    </location>
</feature>
<dbReference type="Proteomes" id="UP000004018">
    <property type="component" value="Unassembled WGS sequence"/>
</dbReference>
<evidence type="ECO:0000256" key="6">
    <source>
        <dbReference type="ARBA" id="ARBA00022763"/>
    </source>
</evidence>
<feature type="domain" description="Methylguanine DNA methyltransferase ribonuclease-like" evidence="10">
    <location>
        <begin position="3"/>
        <end position="67"/>
    </location>
</feature>
<dbReference type="AlphaFoldDB" id="D3LVN4"/>
<evidence type="ECO:0000313" key="12">
    <source>
        <dbReference type="EMBL" id="EGL42000.1"/>
    </source>
</evidence>
<dbReference type="Proteomes" id="UP000003242">
    <property type="component" value="Unassembled WGS sequence"/>
</dbReference>
<evidence type="ECO:0000256" key="2">
    <source>
        <dbReference type="ARBA" id="ARBA00008711"/>
    </source>
</evidence>
<dbReference type="GO" id="GO:0032259">
    <property type="term" value="P:methylation"/>
    <property type="evidence" value="ECO:0007669"/>
    <property type="project" value="UniProtKB-KW"/>
</dbReference>
<evidence type="ECO:0000256" key="8">
    <source>
        <dbReference type="ARBA" id="ARBA00049348"/>
    </source>
</evidence>
<accession>D3LVN4</accession>
<dbReference type="EMBL" id="AFIJ01000007">
    <property type="protein sequence ID" value="EGL42000.1"/>
    <property type="molecule type" value="Genomic_DNA"/>
</dbReference>
<dbReference type="GO" id="GO:0006281">
    <property type="term" value="P:DNA repair"/>
    <property type="evidence" value="ECO:0007669"/>
    <property type="project" value="UniProtKB-KW"/>
</dbReference>
<evidence type="ECO:0000256" key="5">
    <source>
        <dbReference type="ARBA" id="ARBA00022679"/>
    </source>
</evidence>
<evidence type="ECO:0000256" key="7">
    <source>
        <dbReference type="ARBA" id="ARBA00023204"/>
    </source>
</evidence>
<dbReference type="OrthoDB" id="9802228at2"/>
<reference evidence="11" key="2">
    <citation type="submission" date="2009-12" db="EMBL/GenBank/DDBJ databases">
        <authorList>
            <person name="Madupu R."/>
            <person name="Durkin A.S."/>
            <person name="Torralba M."/>
            <person name="Methe B."/>
            <person name="Sutton G.G."/>
            <person name="Strausberg R.L."/>
            <person name="Nelson K.E."/>
        </authorList>
    </citation>
    <scope>NUCLEOTIDE SEQUENCE</scope>
    <source>
        <strain evidence="11">28L</strain>
    </source>
</reference>
<reference evidence="13" key="1">
    <citation type="submission" date="2009-12" db="EMBL/GenBank/DDBJ databases">
        <title>Sequence of Clostridiales genomosp. BVAB3 str. UPII9-5.</title>
        <authorList>
            <person name="Madupu R."/>
            <person name="Durkin A.S."/>
            <person name="Torralba M."/>
            <person name="Methe B."/>
            <person name="Sutton G.G."/>
            <person name="Strausberg R.L."/>
            <person name="Nelson K.E."/>
        </authorList>
    </citation>
    <scope>NUCLEOTIDE SEQUENCE [LARGE SCALE GENOMIC DNA]</scope>
    <source>
        <strain evidence="13">28L</strain>
    </source>
</reference>
<evidence type="ECO:0000313" key="13">
    <source>
        <dbReference type="Proteomes" id="UP000003242"/>
    </source>
</evidence>
<dbReference type="EC" id="2.1.1.63" evidence="3"/>
<organism evidence="11 13">
    <name type="scientific">Megasphaera lornae</name>
    <dbReference type="NCBI Taxonomy" id="1000568"/>
    <lineage>
        <taxon>Bacteria</taxon>
        <taxon>Bacillati</taxon>
        <taxon>Bacillota</taxon>
        <taxon>Negativicutes</taxon>
        <taxon>Veillonellales</taxon>
        <taxon>Veillonellaceae</taxon>
        <taxon>Megasphaera</taxon>
    </lineage>
</organism>
<dbReference type="InterPro" id="IPR014048">
    <property type="entry name" value="MethylDNA_cys_MeTrfase_DNA-bd"/>
</dbReference>
<sequence length="170" mass="18690">MYYWTSYASPLGEMTLAATDTLLLGVWFVGQKHYFGTYKQEDFQVGANAVLQKGVRWLDDYFSGRQPGPWQVPINPAGTMFRRRVWQTLCQIPYGRTQTYAGLADLLQNATGTVVSPQAVGAAVGCNPLAIIIPCHRVIGTGGALGGYAAGTERKRRLLYSEGVDARRLK</sequence>